<organism evidence="2 3">
    <name type="scientific">Clostridium tyrobutyricum DIVETGP</name>
    <dbReference type="NCBI Taxonomy" id="1408889"/>
    <lineage>
        <taxon>Bacteria</taxon>
        <taxon>Bacillati</taxon>
        <taxon>Bacillota</taxon>
        <taxon>Clostridia</taxon>
        <taxon>Eubacteriales</taxon>
        <taxon>Clostridiaceae</taxon>
        <taxon>Clostridium</taxon>
    </lineage>
</organism>
<keyword evidence="3" id="KW-1185">Reference proteome</keyword>
<keyword evidence="1" id="KW-0472">Membrane</keyword>
<dbReference type="EMBL" id="CBXI010000036">
    <property type="protein sequence ID" value="CDL91904.1"/>
    <property type="molecule type" value="Genomic_DNA"/>
</dbReference>
<reference evidence="2 3" key="1">
    <citation type="journal article" date="2015" name="Genome Announc.">
        <title>Draft Genome Sequence of Clostridium tyrobutyricum Strain DIVETGP, Isolated from Cow's Milk for Grana Padano Production.</title>
        <authorList>
            <person name="Soggiu A."/>
            <person name="Piras C."/>
            <person name="Gaiarsa S."/>
            <person name="Sassera D."/>
            <person name="Roncada P."/>
            <person name="Bendixen E."/>
            <person name="Brasca M."/>
            <person name="Bonizzi L."/>
        </authorList>
    </citation>
    <scope>NUCLEOTIDE SEQUENCE [LARGE SCALE GENOMIC DNA]</scope>
    <source>
        <strain evidence="2 3">DIVETGP</strain>
    </source>
</reference>
<feature type="transmembrane region" description="Helical" evidence="1">
    <location>
        <begin position="13"/>
        <end position="30"/>
    </location>
</feature>
<keyword evidence="1" id="KW-1133">Transmembrane helix</keyword>
<evidence type="ECO:0000313" key="3">
    <source>
        <dbReference type="Proteomes" id="UP000019482"/>
    </source>
</evidence>
<evidence type="ECO:0000313" key="2">
    <source>
        <dbReference type="EMBL" id="CDL91904.1"/>
    </source>
</evidence>
<accession>W6N8V3</accession>
<protein>
    <submittedName>
        <fullName evidence="2">Uncharacterized protein</fullName>
    </submittedName>
</protein>
<proteinExistence type="predicted"/>
<dbReference type="Pfam" id="PF19991">
    <property type="entry name" value="HMA_2"/>
    <property type="match status" value="1"/>
</dbReference>
<sequence length="44" mass="4990">MAVYDKTNGIFDFKSILTLVLIAVGITTYIKRPESLPNGINYLW</sequence>
<dbReference type="AlphaFoldDB" id="W6N8V3"/>
<evidence type="ECO:0000256" key="1">
    <source>
        <dbReference type="SAM" id="Phobius"/>
    </source>
</evidence>
<gene>
    <name evidence="2" type="ORF">CTDIVETGP_1974</name>
</gene>
<name>W6N8V3_CLOTY</name>
<comment type="caution">
    <text evidence="2">The sequence shown here is derived from an EMBL/GenBank/DDBJ whole genome shotgun (WGS) entry which is preliminary data.</text>
</comment>
<dbReference type="Proteomes" id="UP000019482">
    <property type="component" value="Unassembled WGS sequence"/>
</dbReference>
<keyword evidence="1" id="KW-0812">Transmembrane</keyword>